<name>A0A150PQR0_SORCE</name>
<comment type="caution">
    <text evidence="1">The sequence shown here is derived from an EMBL/GenBank/DDBJ whole genome shotgun (WGS) entry which is preliminary data.</text>
</comment>
<protein>
    <submittedName>
        <fullName evidence="1">Uncharacterized protein</fullName>
    </submittedName>
</protein>
<proteinExistence type="predicted"/>
<sequence>MVVVVVEPVALVSPMLFRVTGSQLEKAPGFGVGLGAAAWFTALGAVVLPDGTLAPDEGCARLPALFTWVRRPERIDLAGDVERLREDLMNHD</sequence>
<organism evidence="1 2">
    <name type="scientific">Sorangium cellulosum</name>
    <name type="common">Polyangium cellulosum</name>
    <dbReference type="NCBI Taxonomy" id="56"/>
    <lineage>
        <taxon>Bacteria</taxon>
        <taxon>Pseudomonadati</taxon>
        <taxon>Myxococcota</taxon>
        <taxon>Polyangia</taxon>
        <taxon>Polyangiales</taxon>
        <taxon>Polyangiaceae</taxon>
        <taxon>Sorangium</taxon>
    </lineage>
</organism>
<evidence type="ECO:0000313" key="2">
    <source>
        <dbReference type="Proteomes" id="UP000075420"/>
    </source>
</evidence>
<dbReference type="Proteomes" id="UP000075420">
    <property type="component" value="Unassembled WGS sequence"/>
</dbReference>
<accession>A0A150PQR0</accession>
<gene>
    <name evidence="1" type="ORF">BE08_04130</name>
</gene>
<reference evidence="1 2" key="1">
    <citation type="submission" date="2014-02" db="EMBL/GenBank/DDBJ databases">
        <title>The small core and large imbalanced accessory genome model reveals a collaborative survival strategy of Sorangium cellulosum strains in nature.</title>
        <authorList>
            <person name="Han K."/>
            <person name="Peng R."/>
            <person name="Blom J."/>
            <person name="Li Y.-Z."/>
        </authorList>
    </citation>
    <scope>NUCLEOTIDE SEQUENCE [LARGE SCALE GENOMIC DNA]</scope>
    <source>
        <strain evidence="1 2">So0157-25</strain>
    </source>
</reference>
<dbReference type="EMBL" id="JELY01000794">
    <property type="protein sequence ID" value="KYF58091.1"/>
    <property type="molecule type" value="Genomic_DNA"/>
</dbReference>
<evidence type="ECO:0000313" key="1">
    <source>
        <dbReference type="EMBL" id="KYF58091.1"/>
    </source>
</evidence>
<dbReference type="AlphaFoldDB" id="A0A150PQR0"/>